<evidence type="ECO:0000313" key="5">
    <source>
        <dbReference type="EMBL" id="MCM8569545.1"/>
    </source>
</evidence>
<reference evidence="5" key="1">
    <citation type="submission" date="2022-06" db="EMBL/GenBank/DDBJ databases">
        <title>Gramella sediminis sp. nov., isolated from deep-sea sediment of the Indian Ocean.</title>
        <authorList>
            <person name="Yang L."/>
        </authorList>
    </citation>
    <scope>NUCLEOTIDE SEQUENCE</scope>
    <source>
        <strain evidence="5">HMD3159</strain>
    </source>
</reference>
<evidence type="ECO:0000256" key="1">
    <source>
        <dbReference type="ARBA" id="ARBA00008857"/>
    </source>
</evidence>
<sequence length="420" mass="50059">MDFVTLTKPEIMKATIKIYLRNKPDINNNKPVVLRITKDRKTKLISLGFKAKDEEWDSDKNRFNKRSRNYQKKNRVLLNLEDRALKVIEDFTINNNMNFTLKLFEKKFRGENKERKNVNSYLTKLIDDFETTGRYGAAQPYKDLQSSLFKFTSKNLQFKEVDFNFLKSFEFYLRNQNHTEGGIAFKMRHLRALYNNAINEDIVDYSFYPFRKYKISKLKGKSRKIALNKDELNRFINVDLSKNEHLVQAHKLFMFSYYCRGMNWIDMMSLKWEDIYDGKIHYTRKKTKQPFIIEVLDPVKDILDFFKKTHSSTNYVFPILLKENLTPKQVKYRKHKTLRNYNLQLKEIGHLAEIDKQLTSYVARHTYATLLYHEGVSVEKISASMGHSSVLVTMSYLKEFDSHDLDLVNRKLIEEPIELY</sequence>
<evidence type="ECO:0000259" key="4">
    <source>
        <dbReference type="PROSITE" id="PS51898"/>
    </source>
</evidence>
<dbReference type="InterPro" id="IPR025269">
    <property type="entry name" value="SAM-like_dom"/>
</dbReference>
<evidence type="ECO:0000256" key="2">
    <source>
        <dbReference type="ARBA" id="ARBA00023125"/>
    </source>
</evidence>
<dbReference type="CDD" id="cd01185">
    <property type="entry name" value="INTN1_C_like"/>
    <property type="match status" value="1"/>
</dbReference>
<dbReference type="InterPro" id="IPR035386">
    <property type="entry name" value="Arm-DNA-bind_5"/>
</dbReference>
<accession>A0ABT0Z2D7</accession>
<keyword evidence="6" id="KW-1185">Reference proteome</keyword>
<dbReference type="Pfam" id="PF00589">
    <property type="entry name" value="Phage_integrase"/>
    <property type="match status" value="1"/>
</dbReference>
<dbReference type="Pfam" id="PF17293">
    <property type="entry name" value="Arm-DNA-bind_5"/>
    <property type="match status" value="1"/>
</dbReference>
<dbReference type="InterPro" id="IPR013762">
    <property type="entry name" value="Integrase-like_cat_sf"/>
</dbReference>
<keyword evidence="3" id="KW-0233">DNA recombination</keyword>
<feature type="domain" description="Tyr recombinase" evidence="4">
    <location>
        <begin position="222"/>
        <end position="409"/>
    </location>
</feature>
<dbReference type="InterPro" id="IPR002104">
    <property type="entry name" value="Integrase_catalytic"/>
</dbReference>
<dbReference type="Gene3D" id="1.10.443.10">
    <property type="entry name" value="Intergrase catalytic core"/>
    <property type="match status" value="1"/>
</dbReference>
<keyword evidence="2" id="KW-0238">DNA-binding</keyword>
<dbReference type="PANTHER" id="PTHR30349:SF64">
    <property type="entry name" value="PROPHAGE INTEGRASE INTD-RELATED"/>
    <property type="match status" value="1"/>
</dbReference>
<organism evidence="5 6">
    <name type="scientific">Gramella jeungdoensis</name>
    <dbReference type="NCBI Taxonomy" id="708091"/>
    <lineage>
        <taxon>Bacteria</taxon>
        <taxon>Pseudomonadati</taxon>
        <taxon>Bacteroidota</taxon>
        <taxon>Flavobacteriia</taxon>
        <taxon>Flavobacteriales</taxon>
        <taxon>Flavobacteriaceae</taxon>
        <taxon>Christiangramia</taxon>
    </lineage>
</organism>
<name>A0ABT0Z2D7_9FLAO</name>
<protein>
    <submittedName>
        <fullName evidence="5">Site-specific integrase</fullName>
    </submittedName>
</protein>
<evidence type="ECO:0000256" key="3">
    <source>
        <dbReference type="ARBA" id="ARBA00023172"/>
    </source>
</evidence>
<comment type="similarity">
    <text evidence="1">Belongs to the 'phage' integrase family.</text>
</comment>
<dbReference type="InterPro" id="IPR010998">
    <property type="entry name" value="Integrase_recombinase_N"/>
</dbReference>
<proteinExistence type="inferred from homology"/>
<comment type="caution">
    <text evidence="5">The sequence shown here is derived from an EMBL/GenBank/DDBJ whole genome shotgun (WGS) entry which is preliminary data.</text>
</comment>
<dbReference type="PROSITE" id="PS51898">
    <property type="entry name" value="TYR_RECOMBINASE"/>
    <property type="match status" value="1"/>
</dbReference>
<dbReference type="Proteomes" id="UP001155077">
    <property type="component" value="Unassembled WGS sequence"/>
</dbReference>
<evidence type="ECO:0000313" key="6">
    <source>
        <dbReference type="Proteomes" id="UP001155077"/>
    </source>
</evidence>
<dbReference type="SUPFAM" id="SSF56349">
    <property type="entry name" value="DNA breaking-rejoining enzymes"/>
    <property type="match status" value="1"/>
</dbReference>
<dbReference type="Gene3D" id="1.10.150.130">
    <property type="match status" value="1"/>
</dbReference>
<dbReference type="InterPro" id="IPR011010">
    <property type="entry name" value="DNA_brk_join_enz"/>
</dbReference>
<dbReference type="PANTHER" id="PTHR30349">
    <property type="entry name" value="PHAGE INTEGRASE-RELATED"/>
    <property type="match status" value="1"/>
</dbReference>
<dbReference type="RefSeq" id="WP_252112714.1">
    <property type="nucleotide sequence ID" value="NZ_JAMSCK010000003.1"/>
</dbReference>
<gene>
    <name evidence="5" type="ORF">NE848_09145</name>
</gene>
<dbReference type="Pfam" id="PF13102">
    <property type="entry name" value="Phage_int_SAM_5"/>
    <property type="match status" value="1"/>
</dbReference>
<dbReference type="EMBL" id="JAMSCK010000003">
    <property type="protein sequence ID" value="MCM8569545.1"/>
    <property type="molecule type" value="Genomic_DNA"/>
</dbReference>
<dbReference type="InterPro" id="IPR050090">
    <property type="entry name" value="Tyrosine_recombinase_XerCD"/>
</dbReference>